<dbReference type="InterPro" id="IPR034660">
    <property type="entry name" value="DinB/YfiT-like"/>
</dbReference>
<dbReference type="AlphaFoldDB" id="A0A1G5IUA9"/>
<evidence type="ECO:0000313" key="1">
    <source>
        <dbReference type="EMBL" id="SCY79587.1"/>
    </source>
</evidence>
<name>A0A1G5IUA9_9FLAO</name>
<dbReference type="Gene3D" id="1.20.120.450">
    <property type="entry name" value="dinb family like domain"/>
    <property type="match status" value="1"/>
</dbReference>
<accession>A0A1G5IUA9</accession>
<keyword evidence="2" id="KW-1185">Reference proteome</keyword>
<gene>
    <name evidence="1" type="ORF">SAMN02927903_02397</name>
</gene>
<evidence type="ECO:0000313" key="2">
    <source>
        <dbReference type="Proteomes" id="UP000199354"/>
    </source>
</evidence>
<dbReference type="SUPFAM" id="SSF109854">
    <property type="entry name" value="DinB/YfiT-like putative metalloenzymes"/>
    <property type="match status" value="1"/>
</dbReference>
<dbReference type="Pfam" id="PF07609">
    <property type="entry name" value="DUF1572"/>
    <property type="match status" value="1"/>
</dbReference>
<organism evidence="1 2">
    <name type="scientific">Flavobacterium caeni</name>
    <dbReference type="NCBI Taxonomy" id="490189"/>
    <lineage>
        <taxon>Bacteria</taxon>
        <taxon>Pseudomonadati</taxon>
        <taxon>Bacteroidota</taxon>
        <taxon>Flavobacteriia</taxon>
        <taxon>Flavobacteriales</taxon>
        <taxon>Flavobacteriaceae</taxon>
        <taxon>Flavobacterium</taxon>
    </lineage>
</organism>
<dbReference type="RefSeq" id="WP_091144105.1">
    <property type="nucleotide sequence ID" value="NZ_FMVF01000011.1"/>
</dbReference>
<dbReference type="OrthoDB" id="68731at2"/>
<sequence length="192" mass="21995">MSTPDTSYLESAIKQFQYYKLLGEKAIAQLEPAQLFVSVDDDTNSIAVIVKHLAGNMLSRWTDFLTSDGEKPWRNRDDEFEDTISSKEELMTLWDQGWQCLFDALAGLTPAHLGQIIYIRNEGHTVVEAINRQLAHYPYHVGQIVFYAKQLKASAWDSLSIPRNASKSYNADKFSKEKAVKHFTDEELKKFK</sequence>
<evidence type="ECO:0008006" key="3">
    <source>
        <dbReference type="Google" id="ProtNLM"/>
    </source>
</evidence>
<dbReference type="EMBL" id="FMVF01000011">
    <property type="protein sequence ID" value="SCY79587.1"/>
    <property type="molecule type" value="Genomic_DNA"/>
</dbReference>
<proteinExistence type="predicted"/>
<dbReference type="Proteomes" id="UP000199354">
    <property type="component" value="Unassembled WGS sequence"/>
</dbReference>
<dbReference type="STRING" id="490189.SAMN02927903_02397"/>
<reference evidence="1 2" key="1">
    <citation type="submission" date="2016-10" db="EMBL/GenBank/DDBJ databases">
        <authorList>
            <person name="de Groot N.N."/>
        </authorList>
    </citation>
    <scope>NUCLEOTIDE SEQUENCE [LARGE SCALE GENOMIC DNA]</scope>
    <source>
        <strain evidence="1 2">CGMCC 1.7031</strain>
    </source>
</reference>
<protein>
    <recommendedName>
        <fullName evidence="3">DUF1572 domain-containing protein</fullName>
    </recommendedName>
</protein>
<dbReference type="InterPro" id="IPR011466">
    <property type="entry name" value="DUF1572"/>
</dbReference>